<accession>A0ABW5TSY2</accession>
<reference evidence="4" key="1">
    <citation type="journal article" date="2019" name="Int. J. Syst. Evol. Microbiol.">
        <title>The Global Catalogue of Microorganisms (GCM) 10K type strain sequencing project: providing services to taxonomists for standard genome sequencing and annotation.</title>
        <authorList>
            <consortium name="The Broad Institute Genomics Platform"/>
            <consortium name="The Broad Institute Genome Sequencing Center for Infectious Disease"/>
            <person name="Wu L."/>
            <person name="Ma J."/>
        </authorList>
    </citation>
    <scope>NUCLEOTIDE SEQUENCE [LARGE SCALE GENOMIC DNA]</scope>
    <source>
        <strain evidence="4">KCTC 42456</strain>
    </source>
</reference>
<dbReference type="Pfam" id="PF18962">
    <property type="entry name" value="Por_Secre_tail"/>
    <property type="match status" value="1"/>
</dbReference>
<dbReference type="EMBL" id="JBHULV010000024">
    <property type="protein sequence ID" value="MFD2731628.1"/>
    <property type="molecule type" value="Genomic_DNA"/>
</dbReference>
<feature type="domain" description="Secretion system C-terminal sorting" evidence="2">
    <location>
        <begin position="91"/>
        <end position="154"/>
    </location>
</feature>
<dbReference type="NCBIfam" id="TIGR04183">
    <property type="entry name" value="Por_Secre_tail"/>
    <property type="match status" value="1"/>
</dbReference>
<organism evidence="3 4">
    <name type="scientific">Pedobacter alpinus</name>
    <dbReference type="NCBI Taxonomy" id="1590643"/>
    <lineage>
        <taxon>Bacteria</taxon>
        <taxon>Pseudomonadati</taxon>
        <taxon>Bacteroidota</taxon>
        <taxon>Sphingobacteriia</taxon>
        <taxon>Sphingobacteriales</taxon>
        <taxon>Sphingobacteriaceae</taxon>
        <taxon>Pedobacter</taxon>
    </lineage>
</organism>
<feature type="signal peptide" evidence="1">
    <location>
        <begin position="1"/>
        <end position="23"/>
    </location>
</feature>
<sequence>MKKVYFILLFIFFNQLSFSQTLAISTINVGGNTTTIRTHQFDWSIGESCSIASFSNPNNLLVTSGVLQPIYVEKIIANNFGNVWTNDEVSLYPIPTKDFFTVALKTTQKGTINFTLLNLSGIVLETRSVNHIYSDELEKFDLSKLSPGIYYLEVVMAVSPTVFKPKRGTFKIVKI</sequence>
<keyword evidence="4" id="KW-1185">Reference proteome</keyword>
<evidence type="ECO:0000313" key="4">
    <source>
        <dbReference type="Proteomes" id="UP001597546"/>
    </source>
</evidence>
<dbReference type="InterPro" id="IPR026444">
    <property type="entry name" value="Secre_tail"/>
</dbReference>
<name>A0ABW5TSY2_9SPHI</name>
<evidence type="ECO:0000259" key="2">
    <source>
        <dbReference type="Pfam" id="PF18962"/>
    </source>
</evidence>
<dbReference type="Proteomes" id="UP001597546">
    <property type="component" value="Unassembled WGS sequence"/>
</dbReference>
<feature type="chain" id="PRO_5045144118" evidence="1">
    <location>
        <begin position="24"/>
        <end position="175"/>
    </location>
</feature>
<evidence type="ECO:0000313" key="3">
    <source>
        <dbReference type="EMBL" id="MFD2731628.1"/>
    </source>
</evidence>
<protein>
    <submittedName>
        <fullName evidence="3">T9SS type A sorting domain-containing protein</fullName>
    </submittedName>
</protein>
<proteinExistence type="predicted"/>
<evidence type="ECO:0000256" key="1">
    <source>
        <dbReference type="SAM" id="SignalP"/>
    </source>
</evidence>
<comment type="caution">
    <text evidence="3">The sequence shown here is derived from an EMBL/GenBank/DDBJ whole genome shotgun (WGS) entry which is preliminary data.</text>
</comment>
<gene>
    <name evidence="3" type="ORF">ACFSSE_07905</name>
</gene>
<keyword evidence="1" id="KW-0732">Signal</keyword>
<dbReference type="RefSeq" id="WP_379045573.1">
    <property type="nucleotide sequence ID" value="NZ_JBHSKW010000056.1"/>
</dbReference>